<protein>
    <submittedName>
        <fullName evidence="2">Uncharacterized protein</fullName>
    </submittedName>
</protein>
<feature type="compositionally biased region" description="Basic and acidic residues" evidence="1">
    <location>
        <begin position="40"/>
        <end position="59"/>
    </location>
</feature>
<reference evidence="2" key="2">
    <citation type="submission" date="2020-11" db="EMBL/GenBank/DDBJ databases">
        <authorList>
            <person name="McCartney M.A."/>
            <person name="Auch B."/>
            <person name="Kono T."/>
            <person name="Mallez S."/>
            <person name="Becker A."/>
            <person name="Gohl D.M."/>
            <person name="Silverstein K.A.T."/>
            <person name="Koren S."/>
            <person name="Bechman K.B."/>
            <person name="Herman A."/>
            <person name="Abrahante J.E."/>
            <person name="Garbe J."/>
        </authorList>
    </citation>
    <scope>NUCLEOTIDE SEQUENCE</scope>
    <source>
        <strain evidence="2">Duluth1</strain>
        <tissue evidence="2">Whole animal</tissue>
    </source>
</reference>
<feature type="compositionally biased region" description="Acidic residues" evidence="1">
    <location>
        <begin position="7"/>
        <end position="37"/>
    </location>
</feature>
<accession>A0A9D4GA48</accession>
<dbReference type="Proteomes" id="UP000828390">
    <property type="component" value="Unassembled WGS sequence"/>
</dbReference>
<feature type="compositionally biased region" description="Basic and acidic residues" evidence="1">
    <location>
        <begin position="90"/>
        <end position="108"/>
    </location>
</feature>
<feature type="region of interest" description="Disordered" evidence="1">
    <location>
        <begin position="1"/>
        <end position="59"/>
    </location>
</feature>
<keyword evidence="3" id="KW-1185">Reference proteome</keyword>
<proteinExistence type="predicted"/>
<dbReference type="AlphaFoldDB" id="A0A9D4GA48"/>
<sequence>MIHAENDINEEESESDSDTEDEVDAIDDHNEDNDSSDIEFGVHKIDSNENQGRHVPVEKDEVVVADKAHSNTMSNEDDEEVLDKALNVMHQERSEEQTEPNPEAKKEITNILSSFVDAGPDSD</sequence>
<evidence type="ECO:0000313" key="3">
    <source>
        <dbReference type="Proteomes" id="UP000828390"/>
    </source>
</evidence>
<feature type="region of interest" description="Disordered" evidence="1">
    <location>
        <begin position="90"/>
        <end position="123"/>
    </location>
</feature>
<name>A0A9D4GA48_DREPO</name>
<evidence type="ECO:0000313" key="2">
    <source>
        <dbReference type="EMBL" id="KAH3810242.1"/>
    </source>
</evidence>
<comment type="caution">
    <text evidence="2">The sequence shown here is derived from an EMBL/GenBank/DDBJ whole genome shotgun (WGS) entry which is preliminary data.</text>
</comment>
<evidence type="ECO:0000256" key="1">
    <source>
        <dbReference type="SAM" id="MobiDB-lite"/>
    </source>
</evidence>
<dbReference type="EMBL" id="JAIWYP010000006">
    <property type="protein sequence ID" value="KAH3810242.1"/>
    <property type="molecule type" value="Genomic_DNA"/>
</dbReference>
<gene>
    <name evidence="2" type="ORF">DPMN_138632</name>
</gene>
<organism evidence="2 3">
    <name type="scientific">Dreissena polymorpha</name>
    <name type="common">Zebra mussel</name>
    <name type="synonym">Mytilus polymorpha</name>
    <dbReference type="NCBI Taxonomy" id="45954"/>
    <lineage>
        <taxon>Eukaryota</taxon>
        <taxon>Metazoa</taxon>
        <taxon>Spiralia</taxon>
        <taxon>Lophotrochozoa</taxon>
        <taxon>Mollusca</taxon>
        <taxon>Bivalvia</taxon>
        <taxon>Autobranchia</taxon>
        <taxon>Heteroconchia</taxon>
        <taxon>Euheterodonta</taxon>
        <taxon>Imparidentia</taxon>
        <taxon>Neoheterodontei</taxon>
        <taxon>Myida</taxon>
        <taxon>Dreissenoidea</taxon>
        <taxon>Dreissenidae</taxon>
        <taxon>Dreissena</taxon>
    </lineage>
</organism>
<reference evidence="2" key="1">
    <citation type="journal article" date="2019" name="bioRxiv">
        <title>The Genome of the Zebra Mussel, Dreissena polymorpha: A Resource for Invasive Species Research.</title>
        <authorList>
            <person name="McCartney M.A."/>
            <person name="Auch B."/>
            <person name="Kono T."/>
            <person name="Mallez S."/>
            <person name="Zhang Y."/>
            <person name="Obille A."/>
            <person name="Becker A."/>
            <person name="Abrahante J.E."/>
            <person name="Garbe J."/>
            <person name="Badalamenti J.P."/>
            <person name="Herman A."/>
            <person name="Mangelson H."/>
            <person name="Liachko I."/>
            <person name="Sullivan S."/>
            <person name="Sone E.D."/>
            <person name="Koren S."/>
            <person name="Silverstein K.A.T."/>
            <person name="Beckman K.B."/>
            <person name="Gohl D.M."/>
        </authorList>
    </citation>
    <scope>NUCLEOTIDE SEQUENCE</scope>
    <source>
        <strain evidence="2">Duluth1</strain>
        <tissue evidence="2">Whole animal</tissue>
    </source>
</reference>